<sequence>MKWGSKKKRPPPTSSSSSSQPFLISHVFPTSWLSKFKQKRGNSEPKPSKVNRKEKQNSPSLGSPRCAAAKGGGRFYGVVDDDDDAFWRLSFGEDSADGKKNRGVLRSVWFDSDDEFEVQPSSCGSCQTSDRIVKGRDSSQKLKGMQKSGNANEWKLRKENKELEGKKLLKLERDADKAGERSTKTVESDEVEMLAARKFWATQTDARKHQYVSSLNSRNSSLKPIEEEALNLETEEPSEEKQTSDWQKLKKGKYKR</sequence>
<dbReference type="EMBL" id="PJQY01001085">
    <property type="protein sequence ID" value="PQQ05437.1"/>
    <property type="molecule type" value="Genomic_DNA"/>
</dbReference>
<dbReference type="AlphaFoldDB" id="A0A314YGL7"/>
<organism evidence="2 3">
    <name type="scientific">Prunus yedoensis var. nudiflora</name>
    <dbReference type="NCBI Taxonomy" id="2094558"/>
    <lineage>
        <taxon>Eukaryota</taxon>
        <taxon>Viridiplantae</taxon>
        <taxon>Streptophyta</taxon>
        <taxon>Embryophyta</taxon>
        <taxon>Tracheophyta</taxon>
        <taxon>Spermatophyta</taxon>
        <taxon>Magnoliopsida</taxon>
        <taxon>eudicotyledons</taxon>
        <taxon>Gunneridae</taxon>
        <taxon>Pentapetalae</taxon>
        <taxon>rosids</taxon>
        <taxon>fabids</taxon>
        <taxon>Rosales</taxon>
        <taxon>Rosaceae</taxon>
        <taxon>Amygdaloideae</taxon>
        <taxon>Amygdaleae</taxon>
        <taxon>Prunus</taxon>
    </lineage>
</organism>
<evidence type="ECO:0000256" key="1">
    <source>
        <dbReference type="SAM" id="MobiDB-lite"/>
    </source>
</evidence>
<dbReference type="OrthoDB" id="1928390at2759"/>
<feature type="region of interest" description="Disordered" evidence="1">
    <location>
        <begin position="231"/>
        <end position="256"/>
    </location>
</feature>
<feature type="region of interest" description="Disordered" evidence="1">
    <location>
        <begin position="127"/>
        <end position="153"/>
    </location>
</feature>
<comment type="caution">
    <text evidence="2">The sequence shown here is derived from an EMBL/GenBank/DDBJ whole genome shotgun (WGS) entry which is preliminary data.</text>
</comment>
<feature type="region of interest" description="Disordered" evidence="1">
    <location>
        <begin position="1"/>
        <end position="22"/>
    </location>
</feature>
<feature type="compositionally biased region" description="Basic residues" evidence="1">
    <location>
        <begin position="1"/>
        <end position="10"/>
    </location>
</feature>
<feature type="compositionally biased region" description="Basic and acidic residues" evidence="1">
    <location>
        <begin position="131"/>
        <end position="140"/>
    </location>
</feature>
<evidence type="ECO:0000313" key="3">
    <source>
        <dbReference type="Proteomes" id="UP000250321"/>
    </source>
</evidence>
<keyword evidence="3" id="KW-1185">Reference proteome</keyword>
<feature type="compositionally biased region" description="Basic and acidic residues" evidence="1">
    <location>
        <begin position="41"/>
        <end position="56"/>
    </location>
</feature>
<dbReference type="Proteomes" id="UP000250321">
    <property type="component" value="Unassembled WGS sequence"/>
</dbReference>
<gene>
    <name evidence="2" type="ORF">Pyn_32104</name>
</gene>
<proteinExistence type="predicted"/>
<evidence type="ECO:0000313" key="2">
    <source>
        <dbReference type="EMBL" id="PQQ05437.1"/>
    </source>
</evidence>
<protein>
    <submittedName>
        <fullName evidence="2">Transcription repressor OFP5</fullName>
    </submittedName>
</protein>
<accession>A0A314YGL7</accession>
<reference evidence="2 3" key="1">
    <citation type="submission" date="2018-02" db="EMBL/GenBank/DDBJ databases">
        <title>Draft genome of wild Prunus yedoensis var. nudiflora.</title>
        <authorList>
            <person name="Baek S."/>
            <person name="Kim J.-H."/>
            <person name="Choi K."/>
            <person name="Kim G.-B."/>
            <person name="Cho A."/>
            <person name="Jang H."/>
            <person name="Shin C.-H."/>
            <person name="Yu H.-J."/>
            <person name="Mun J.-H."/>
        </authorList>
    </citation>
    <scope>NUCLEOTIDE SEQUENCE [LARGE SCALE GENOMIC DNA]</scope>
    <source>
        <strain evidence="3">cv. Jeju island</strain>
        <tissue evidence="2">Leaf</tissue>
    </source>
</reference>
<name>A0A314YGL7_PRUYE</name>
<feature type="region of interest" description="Disordered" evidence="1">
    <location>
        <begin position="34"/>
        <end position="67"/>
    </location>
</feature>